<dbReference type="Gene3D" id="3.40.190.10">
    <property type="entry name" value="Periplasmic binding protein-like II"/>
    <property type="match status" value="1"/>
</dbReference>
<sequence>MRQRRTLDRRTLLSGTVAAAGAATVAGCGQIFAEAEIKEPDPSHTRFVMTVWGGEPDREAYQARVDLAQEQFPEYEIVLQLIPDANYAQKVQTMISSDTGPDIMQVAEDINVYSSRAQLVPLDEMIAEAGIDMERTFGDVREGYVFEGSTYGIPDRSGAAILYYNRDLFDDKGIEYPTGDWDWETFLAAATELTEGKEQFGFGGASWWPLWFSLIEQNGGHVVDPDTGLPQINSEEAVDALQWAQDLFFAHEVAPSEVDLSNMGPDMGPDGAFEQGLIAMNSTGFWAIGSLAEGDLNWDVAPFFRGREQAVSAFGSALTIPRSARNSRGSFEIIQFLTGVEGQGPIASRGQDVPANIDVQTSDTFLDPEWMDEDVDLEVFPNSADMISSRQFIPEWNQMQNTITDATATFWLGQRNAREMADDLQERLEAFIGPSSS</sequence>
<dbReference type="SUPFAM" id="SSF53850">
    <property type="entry name" value="Periplasmic binding protein-like II"/>
    <property type="match status" value="1"/>
</dbReference>
<evidence type="ECO:0000313" key="5">
    <source>
        <dbReference type="EMBL" id="HJB11851.1"/>
    </source>
</evidence>
<protein>
    <submittedName>
        <fullName evidence="5">Sugar ABC transporter substrate-binding protein</fullName>
    </submittedName>
</protein>
<dbReference type="GO" id="GO:0030313">
    <property type="term" value="C:cell envelope"/>
    <property type="evidence" value="ECO:0007669"/>
    <property type="project" value="UniProtKB-SubCell"/>
</dbReference>
<proteinExistence type="inferred from homology"/>
<evidence type="ECO:0000256" key="1">
    <source>
        <dbReference type="ARBA" id="ARBA00004196"/>
    </source>
</evidence>
<dbReference type="PANTHER" id="PTHR43649:SF31">
    <property type="entry name" value="SN-GLYCEROL-3-PHOSPHATE-BINDING PERIPLASMIC PROTEIN UGPB"/>
    <property type="match status" value="1"/>
</dbReference>
<evidence type="ECO:0000256" key="4">
    <source>
        <dbReference type="ARBA" id="ARBA00022729"/>
    </source>
</evidence>
<comment type="caution">
    <text evidence="5">The sequence shown here is derived from an EMBL/GenBank/DDBJ whole genome shotgun (WGS) entry which is preliminary data.</text>
</comment>
<dbReference type="Pfam" id="PF01547">
    <property type="entry name" value="SBP_bac_1"/>
    <property type="match status" value="1"/>
</dbReference>
<dbReference type="InterPro" id="IPR050490">
    <property type="entry name" value="Bact_solute-bd_prot1"/>
</dbReference>
<name>A0A9D2LGF5_9MICO</name>
<evidence type="ECO:0000256" key="3">
    <source>
        <dbReference type="ARBA" id="ARBA00022448"/>
    </source>
</evidence>
<comment type="similarity">
    <text evidence="2">Belongs to the bacterial solute-binding protein 1 family.</text>
</comment>
<evidence type="ECO:0000256" key="2">
    <source>
        <dbReference type="ARBA" id="ARBA00008520"/>
    </source>
</evidence>
<dbReference type="PANTHER" id="PTHR43649">
    <property type="entry name" value="ARABINOSE-BINDING PROTEIN-RELATED"/>
    <property type="match status" value="1"/>
</dbReference>
<dbReference type="CDD" id="cd13585">
    <property type="entry name" value="PBP2_TMBP_like"/>
    <property type="match status" value="1"/>
</dbReference>
<reference evidence="5" key="1">
    <citation type="journal article" date="2021" name="PeerJ">
        <title>Extensive microbial diversity within the chicken gut microbiome revealed by metagenomics and culture.</title>
        <authorList>
            <person name="Gilroy R."/>
            <person name="Ravi A."/>
            <person name="Getino M."/>
            <person name="Pursley I."/>
            <person name="Horton D.L."/>
            <person name="Alikhan N.F."/>
            <person name="Baker D."/>
            <person name="Gharbi K."/>
            <person name="Hall N."/>
            <person name="Watson M."/>
            <person name="Adriaenssens E.M."/>
            <person name="Foster-Nyarko E."/>
            <person name="Jarju S."/>
            <person name="Secka A."/>
            <person name="Antonio M."/>
            <person name="Oren A."/>
            <person name="Chaudhuri R.R."/>
            <person name="La Ragione R."/>
            <person name="Hildebrand F."/>
            <person name="Pallen M.J."/>
        </authorList>
    </citation>
    <scope>NUCLEOTIDE SEQUENCE</scope>
    <source>
        <strain evidence="5">ChiHjej13B12-24818</strain>
    </source>
</reference>
<gene>
    <name evidence="5" type="ORF">H9786_15230</name>
</gene>
<accession>A0A9D2LGF5</accession>
<dbReference type="EMBL" id="DWZH01000124">
    <property type="protein sequence ID" value="HJB11851.1"/>
    <property type="molecule type" value="Genomic_DNA"/>
</dbReference>
<reference evidence="5" key="2">
    <citation type="submission" date="2021-04" db="EMBL/GenBank/DDBJ databases">
        <authorList>
            <person name="Gilroy R."/>
        </authorList>
    </citation>
    <scope>NUCLEOTIDE SEQUENCE</scope>
    <source>
        <strain evidence="5">ChiHjej13B12-24818</strain>
    </source>
</reference>
<keyword evidence="4" id="KW-0732">Signal</keyword>
<dbReference type="InterPro" id="IPR006311">
    <property type="entry name" value="TAT_signal"/>
</dbReference>
<dbReference type="PROSITE" id="PS51257">
    <property type="entry name" value="PROKAR_LIPOPROTEIN"/>
    <property type="match status" value="1"/>
</dbReference>
<organism evidence="5 6">
    <name type="scientific">Candidatus Brachybacterium merdavium</name>
    <dbReference type="NCBI Taxonomy" id="2838513"/>
    <lineage>
        <taxon>Bacteria</taxon>
        <taxon>Bacillati</taxon>
        <taxon>Actinomycetota</taxon>
        <taxon>Actinomycetes</taxon>
        <taxon>Micrococcales</taxon>
        <taxon>Dermabacteraceae</taxon>
        <taxon>Brachybacterium</taxon>
    </lineage>
</organism>
<dbReference type="Proteomes" id="UP000823823">
    <property type="component" value="Unassembled WGS sequence"/>
</dbReference>
<evidence type="ECO:0000313" key="6">
    <source>
        <dbReference type="Proteomes" id="UP000823823"/>
    </source>
</evidence>
<dbReference type="InterPro" id="IPR006059">
    <property type="entry name" value="SBP"/>
</dbReference>
<dbReference type="PROSITE" id="PS51318">
    <property type="entry name" value="TAT"/>
    <property type="match status" value="1"/>
</dbReference>
<keyword evidence="3" id="KW-0813">Transport</keyword>
<dbReference type="AlphaFoldDB" id="A0A9D2LGF5"/>
<comment type="subcellular location">
    <subcellularLocation>
        <location evidence="1">Cell envelope</location>
    </subcellularLocation>
</comment>